<dbReference type="EMBL" id="LBWB01000017">
    <property type="protein sequence ID" value="KKR00086.1"/>
    <property type="molecule type" value="Genomic_DNA"/>
</dbReference>
<comment type="subcellular location">
    <subcellularLocation>
        <location evidence="1">Cell membrane</location>
        <topology evidence="1">Peripheral membrane protein</topology>
        <orientation evidence="1">Cytoplasmic side</orientation>
    </subcellularLocation>
</comment>
<proteinExistence type="inferred from homology"/>
<dbReference type="SMART" id="SM01234">
    <property type="entry name" value="Haemolytic"/>
    <property type="match status" value="1"/>
</dbReference>
<comment type="function">
    <text evidence="1">Could be involved in insertion of integral membrane proteins into the membrane.</text>
</comment>
<dbReference type="Proteomes" id="UP000033881">
    <property type="component" value="Unassembled WGS sequence"/>
</dbReference>
<dbReference type="AlphaFoldDB" id="A0A0G0MIB3"/>
<dbReference type="NCBIfam" id="TIGR00278">
    <property type="entry name" value="membrane protein insertion efficiency factor YidD"/>
    <property type="match status" value="1"/>
</dbReference>
<comment type="caution">
    <text evidence="2">The sequence shown here is derived from an EMBL/GenBank/DDBJ whole genome shotgun (WGS) entry which is preliminary data.</text>
</comment>
<accession>A0A0G0MIB3</accession>
<gene>
    <name evidence="2" type="ORF">UT24_C0017G0012</name>
</gene>
<comment type="similarity">
    <text evidence="1">Belongs to the UPF0161 family.</text>
</comment>
<evidence type="ECO:0000313" key="3">
    <source>
        <dbReference type="Proteomes" id="UP000033881"/>
    </source>
</evidence>
<sequence length="75" mass="8520">MIKKIILALLSFYKFLISPLLEVVFSKGCRFSPTCSEYAREAVGKYGTLIGLKLTLKRLMRCHPLSADFHFDPVP</sequence>
<reference evidence="2 3" key="1">
    <citation type="journal article" date="2015" name="Nature">
        <title>rRNA introns, odd ribosomes, and small enigmatic genomes across a large radiation of phyla.</title>
        <authorList>
            <person name="Brown C.T."/>
            <person name="Hug L.A."/>
            <person name="Thomas B.C."/>
            <person name="Sharon I."/>
            <person name="Castelle C.J."/>
            <person name="Singh A."/>
            <person name="Wilkins M.J."/>
            <person name="Williams K.H."/>
            <person name="Banfield J.F."/>
        </authorList>
    </citation>
    <scope>NUCLEOTIDE SEQUENCE [LARGE SCALE GENOMIC DNA]</scope>
</reference>
<evidence type="ECO:0000256" key="1">
    <source>
        <dbReference type="HAMAP-Rule" id="MF_00386"/>
    </source>
</evidence>
<keyword evidence="1" id="KW-1003">Cell membrane</keyword>
<dbReference type="PATRIC" id="fig|1618574.4.peg.1300"/>
<dbReference type="InterPro" id="IPR002696">
    <property type="entry name" value="Membr_insert_effic_factor_YidD"/>
</dbReference>
<dbReference type="Pfam" id="PF01809">
    <property type="entry name" value="YidD"/>
    <property type="match status" value="1"/>
</dbReference>
<dbReference type="HAMAP" id="MF_00386">
    <property type="entry name" value="UPF0161_YidD"/>
    <property type="match status" value="1"/>
</dbReference>
<dbReference type="PANTHER" id="PTHR33383">
    <property type="entry name" value="MEMBRANE PROTEIN INSERTION EFFICIENCY FACTOR-RELATED"/>
    <property type="match status" value="1"/>
</dbReference>
<evidence type="ECO:0000313" key="2">
    <source>
        <dbReference type="EMBL" id="KKR00086.1"/>
    </source>
</evidence>
<organism evidence="2 3">
    <name type="scientific">Candidatus Woesebacteria bacterium GW2011_GWB1_39_12</name>
    <dbReference type="NCBI Taxonomy" id="1618574"/>
    <lineage>
        <taxon>Bacteria</taxon>
        <taxon>Candidatus Woeseibacteriota</taxon>
    </lineage>
</organism>
<dbReference type="STRING" id="1618574.UT24_C0017G0012"/>
<name>A0A0G0MIB3_9BACT</name>
<dbReference type="PANTHER" id="PTHR33383:SF1">
    <property type="entry name" value="MEMBRANE PROTEIN INSERTION EFFICIENCY FACTOR-RELATED"/>
    <property type="match status" value="1"/>
</dbReference>
<keyword evidence="1" id="KW-0472">Membrane</keyword>
<dbReference type="GO" id="GO:0005886">
    <property type="term" value="C:plasma membrane"/>
    <property type="evidence" value="ECO:0007669"/>
    <property type="project" value="UniProtKB-SubCell"/>
</dbReference>
<protein>
    <recommendedName>
        <fullName evidence="1">Putative membrane protein insertion efficiency factor</fullName>
    </recommendedName>
</protein>